<dbReference type="InterPro" id="IPR014748">
    <property type="entry name" value="Enoyl-CoA_hydra_C"/>
</dbReference>
<reference evidence="4 5" key="1">
    <citation type="submission" date="2016-10" db="EMBL/GenBank/DDBJ databases">
        <authorList>
            <person name="Varghese N."/>
            <person name="Submissions S."/>
        </authorList>
    </citation>
    <scope>NUCLEOTIDE SEQUENCE [LARGE SCALE GENOMIC DNA]</scope>
    <source>
        <strain evidence="4 5">DSM 18839</strain>
    </source>
</reference>
<keyword evidence="5" id="KW-1185">Reference proteome</keyword>
<dbReference type="Proteomes" id="UP000198615">
    <property type="component" value="Unassembled WGS sequence"/>
</dbReference>
<dbReference type="Pfam" id="PF00378">
    <property type="entry name" value="ECH_1"/>
    <property type="match status" value="1"/>
</dbReference>
<proteinExistence type="inferred from homology"/>
<accession>A0A8G2BGB6</accession>
<dbReference type="CDD" id="cd06558">
    <property type="entry name" value="crotonase-like"/>
    <property type="match status" value="1"/>
</dbReference>
<dbReference type="NCBIfam" id="NF004781">
    <property type="entry name" value="PRK06127.1"/>
    <property type="match status" value="1"/>
</dbReference>
<keyword evidence="2" id="KW-0456">Lyase</keyword>
<dbReference type="EMBL" id="FNBW01000004">
    <property type="protein sequence ID" value="SDF53215.1"/>
    <property type="molecule type" value="Genomic_DNA"/>
</dbReference>
<sequence length="267" mass="29375">MATAEASENRLLVERRGRVGVVTFNNPAKHNAMSLDMWREGREAVATFAEDDEIRCVVLTGAGDKAFVAGADISKFENERSSVEHIEVYNEAVADFHDTVQNLRKPTIARINGYCIGGGLAIALDADIRICSDDSRFAVPAAKLGIGYAFEGVRRLYDIVGPQFVAEIFYTARQFDAEEARIMGLVNRVVPKAELDDVLWPLADRIAGNAPLSVQAVKASLIELAKPQGDWDLSQPDEAVRKCFGSNDYKEGRTAFMEKRTPNFTAT</sequence>
<dbReference type="InterPro" id="IPR001753">
    <property type="entry name" value="Enoyl-CoA_hydra/iso"/>
</dbReference>
<dbReference type="Gene3D" id="3.90.226.10">
    <property type="entry name" value="2-enoyl-CoA Hydratase, Chain A, domain 1"/>
    <property type="match status" value="1"/>
</dbReference>
<organism evidence="4 5">
    <name type="scientific">Thalassobaculum litoreum DSM 18839</name>
    <dbReference type="NCBI Taxonomy" id="1123362"/>
    <lineage>
        <taxon>Bacteria</taxon>
        <taxon>Pseudomonadati</taxon>
        <taxon>Pseudomonadota</taxon>
        <taxon>Alphaproteobacteria</taxon>
        <taxon>Rhodospirillales</taxon>
        <taxon>Thalassobaculaceae</taxon>
        <taxon>Thalassobaculum</taxon>
    </lineage>
</organism>
<dbReference type="SUPFAM" id="SSF52096">
    <property type="entry name" value="ClpP/crotonase"/>
    <property type="match status" value="1"/>
</dbReference>
<comment type="similarity">
    <text evidence="1 3">Belongs to the enoyl-CoA hydratase/isomerase family.</text>
</comment>
<dbReference type="PROSITE" id="PS00166">
    <property type="entry name" value="ENOYL_COA_HYDRATASE"/>
    <property type="match status" value="1"/>
</dbReference>
<dbReference type="GO" id="GO:0006635">
    <property type="term" value="P:fatty acid beta-oxidation"/>
    <property type="evidence" value="ECO:0007669"/>
    <property type="project" value="TreeGrafter"/>
</dbReference>
<dbReference type="PANTHER" id="PTHR11941">
    <property type="entry name" value="ENOYL-COA HYDRATASE-RELATED"/>
    <property type="match status" value="1"/>
</dbReference>
<gene>
    <name evidence="4" type="ORF">SAMN05660686_01565</name>
</gene>
<dbReference type="Gene3D" id="1.10.12.10">
    <property type="entry name" value="Lyase 2-enoyl-coa Hydratase, Chain A, domain 2"/>
    <property type="match status" value="1"/>
</dbReference>
<dbReference type="RefSeq" id="WP_028793289.1">
    <property type="nucleotide sequence ID" value="NZ_FNBW01000004.1"/>
</dbReference>
<dbReference type="GO" id="GO:0016829">
    <property type="term" value="F:lyase activity"/>
    <property type="evidence" value="ECO:0007669"/>
    <property type="project" value="UniProtKB-KW"/>
</dbReference>
<evidence type="ECO:0000313" key="4">
    <source>
        <dbReference type="EMBL" id="SDF53215.1"/>
    </source>
</evidence>
<evidence type="ECO:0000256" key="3">
    <source>
        <dbReference type="RuleBase" id="RU003707"/>
    </source>
</evidence>
<comment type="caution">
    <text evidence="4">The sequence shown here is derived from an EMBL/GenBank/DDBJ whole genome shotgun (WGS) entry which is preliminary data.</text>
</comment>
<evidence type="ECO:0000256" key="1">
    <source>
        <dbReference type="ARBA" id="ARBA00005254"/>
    </source>
</evidence>
<evidence type="ECO:0000256" key="2">
    <source>
        <dbReference type="ARBA" id="ARBA00023239"/>
    </source>
</evidence>
<dbReference type="AlphaFoldDB" id="A0A8G2BGB6"/>
<name>A0A8G2BGB6_9PROT</name>
<dbReference type="OrthoDB" id="9795613at2"/>
<evidence type="ECO:0000313" key="5">
    <source>
        <dbReference type="Proteomes" id="UP000198615"/>
    </source>
</evidence>
<dbReference type="InterPro" id="IPR029045">
    <property type="entry name" value="ClpP/crotonase-like_dom_sf"/>
</dbReference>
<dbReference type="PANTHER" id="PTHR11941:SF54">
    <property type="entry name" value="ENOYL-COA HYDRATASE, MITOCHONDRIAL"/>
    <property type="match status" value="1"/>
</dbReference>
<dbReference type="InterPro" id="IPR018376">
    <property type="entry name" value="Enoyl-CoA_hyd/isom_CS"/>
</dbReference>
<protein>
    <submittedName>
        <fullName evidence="4">Enoyl-CoA hydratase/carnithine racemase</fullName>
    </submittedName>
</protein>